<evidence type="ECO:0000256" key="1">
    <source>
        <dbReference type="SAM" id="MobiDB-lite"/>
    </source>
</evidence>
<feature type="compositionally biased region" description="Basic and acidic residues" evidence="1">
    <location>
        <begin position="27"/>
        <end position="38"/>
    </location>
</feature>
<evidence type="ECO:0000313" key="3">
    <source>
        <dbReference type="Proteomes" id="UP000198870"/>
    </source>
</evidence>
<reference evidence="2 3" key="1">
    <citation type="submission" date="2016-10" db="EMBL/GenBank/DDBJ databases">
        <authorList>
            <person name="de Groot N.N."/>
        </authorList>
    </citation>
    <scope>NUCLEOTIDE SEQUENCE [LARGE SCALE GENOMIC DNA]</scope>
    <source>
        <strain evidence="2 3">AA1</strain>
    </source>
</reference>
<evidence type="ECO:0000313" key="2">
    <source>
        <dbReference type="EMBL" id="SCY40974.1"/>
    </source>
</evidence>
<dbReference type="EMBL" id="FMUX01000008">
    <property type="protein sequence ID" value="SCY40974.1"/>
    <property type="molecule type" value="Genomic_DNA"/>
</dbReference>
<feature type="region of interest" description="Disordered" evidence="1">
    <location>
        <begin position="1"/>
        <end position="54"/>
    </location>
</feature>
<dbReference type="STRING" id="419481.SAMN05216233_108187"/>
<name>A0A1G5FP95_9BACT</name>
<organism evidence="2 3">
    <name type="scientific">Desulfoluna spongiiphila</name>
    <dbReference type="NCBI Taxonomy" id="419481"/>
    <lineage>
        <taxon>Bacteria</taxon>
        <taxon>Pseudomonadati</taxon>
        <taxon>Thermodesulfobacteriota</taxon>
        <taxon>Desulfobacteria</taxon>
        <taxon>Desulfobacterales</taxon>
        <taxon>Desulfolunaceae</taxon>
        <taxon>Desulfoluna</taxon>
    </lineage>
</organism>
<keyword evidence="3" id="KW-1185">Reference proteome</keyword>
<dbReference type="Proteomes" id="UP000198870">
    <property type="component" value="Unassembled WGS sequence"/>
</dbReference>
<dbReference type="AlphaFoldDB" id="A0A1G5FP95"/>
<proteinExistence type="predicted"/>
<accession>A0A1G5FP95</accession>
<sequence>MSEIRPIMPSTAPAGESSDARFGMPAEEPKCLETEADRFSFGPLPEDLPNRNMR</sequence>
<gene>
    <name evidence="2" type="ORF">SAMN05216233_108187</name>
</gene>
<protein>
    <submittedName>
        <fullName evidence="2">Uncharacterized protein</fullName>
    </submittedName>
</protein>